<evidence type="ECO:0000313" key="7">
    <source>
        <dbReference type="Proteomes" id="UP001642409"/>
    </source>
</evidence>
<proteinExistence type="predicted"/>
<dbReference type="InterPro" id="IPR011992">
    <property type="entry name" value="EF-hand-dom_pair"/>
</dbReference>
<dbReference type="PROSITE" id="PS00018">
    <property type="entry name" value="EF_HAND_1"/>
    <property type="match status" value="2"/>
</dbReference>
<keyword evidence="7" id="KW-1185">Reference proteome</keyword>
<dbReference type="EMBL" id="CAXDID020000695">
    <property type="protein sequence ID" value="CAL6110764.1"/>
    <property type="molecule type" value="Genomic_DNA"/>
</dbReference>
<evidence type="ECO:0000313" key="5">
    <source>
        <dbReference type="EMBL" id="CAL6066447.1"/>
    </source>
</evidence>
<dbReference type="EMBL" id="CATOUU010000264">
    <property type="protein sequence ID" value="CAI9922863.1"/>
    <property type="molecule type" value="Genomic_DNA"/>
</dbReference>
<protein>
    <submittedName>
        <fullName evidence="3">Calmodulin</fullName>
    </submittedName>
</protein>
<accession>A0AA86N9M5</accession>
<organism evidence="3">
    <name type="scientific">Hexamita inflata</name>
    <dbReference type="NCBI Taxonomy" id="28002"/>
    <lineage>
        <taxon>Eukaryota</taxon>
        <taxon>Metamonada</taxon>
        <taxon>Diplomonadida</taxon>
        <taxon>Hexamitidae</taxon>
        <taxon>Hexamitinae</taxon>
        <taxon>Hexamita</taxon>
    </lineage>
</organism>
<name>A0AA86N9M5_9EUKA</name>
<dbReference type="EMBL" id="CATOUU010000068">
    <property type="protein sequence ID" value="CAI9915246.1"/>
    <property type="molecule type" value="Genomic_DNA"/>
</dbReference>
<sequence>MGASNTANLDINALERAFKLFDENGNKTICSTEFANTMKELNGYVNQQLTDLCFQLVDTNGSATIDKKEFISFMSKIQSIKSPDIYDLIGCAADMNGDHKINATEIYRVYQCLGRTDIPQPMTVQEFVVKLRKGRIGGKL</sequence>
<gene>
    <name evidence="4" type="ORF">HINF_LOCUS10508</name>
    <name evidence="3" type="ORF">HINF_LOCUS2891</name>
    <name evidence="5" type="ORF">HINF_LOCUS52358</name>
    <name evidence="6" type="ORF">HINF_LOCUS76074</name>
</gene>
<keyword evidence="1" id="KW-0106">Calcium</keyword>
<dbReference type="PROSITE" id="PS50222">
    <property type="entry name" value="EF_HAND_2"/>
    <property type="match status" value="2"/>
</dbReference>
<dbReference type="SMART" id="SM00054">
    <property type="entry name" value="EFh"/>
    <property type="match status" value="2"/>
</dbReference>
<dbReference type="Pfam" id="PF13499">
    <property type="entry name" value="EF-hand_7"/>
    <property type="match status" value="1"/>
</dbReference>
<dbReference type="Gene3D" id="1.10.238.10">
    <property type="entry name" value="EF-hand"/>
    <property type="match status" value="1"/>
</dbReference>
<dbReference type="InterPro" id="IPR002048">
    <property type="entry name" value="EF_hand_dom"/>
</dbReference>
<dbReference type="InterPro" id="IPR018247">
    <property type="entry name" value="EF_Hand_1_Ca_BS"/>
</dbReference>
<reference evidence="3" key="1">
    <citation type="submission" date="2023-06" db="EMBL/GenBank/DDBJ databases">
        <authorList>
            <person name="Kurt Z."/>
        </authorList>
    </citation>
    <scope>NUCLEOTIDE SEQUENCE</scope>
</reference>
<evidence type="ECO:0000259" key="2">
    <source>
        <dbReference type="PROSITE" id="PS50222"/>
    </source>
</evidence>
<dbReference type="SUPFAM" id="SSF47473">
    <property type="entry name" value="EF-hand"/>
    <property type="match status" value="1"/>
</dbReference>
<reference evidence="5 7" key="2">
    <citation type="submission" date="2024-07" db="EMBL/GenBank/DDBJ databases">
        <authorList>
            <person name="Akdeniz Z."/>
        </authorList>
    </citation>
    <scope>NUCLEOTIDE SEQUENCE [LARGE SCALE GENOMIC DNA]</scope>
</reference>
<evidence type="ECO:0000313" key="6">
    <source>
        <dbReference type="EMBL" id="CAL6110764.1"/>
    </source>
</evidence>
<evidence type="ECO:0000256" key="1">
    <source>
        <dbReference type="ARBA" id="ARBA00022837"/>
    </source>
</evidence>
<feature type="domain" description="EF-hand" evidence="2">
    <location>
        <begin position="45"/>
        <end position="80"/>
    </location>
</feature>
<evidence type="ECO:0000313" key="3">
    <source>
        <dbReference type="EMBL" id="CAI9915246.1"/>
    </source>
</evidence>
<dbReference type="GO" id="GO:0005509">
    <property type="term" value="F:calcium ion binding"/>
    <property type="evidence" value="ECO:0007669"/>
    <property type="project" value="InterPro"/>
</dbReference>
<evidence type="ECO:0000313" key="4">
    <source>
        <dbReference type="EMBL" id="CAI9922863.1"/>
    </source>
</evidence>
<comment type="caution">
    <text evidence="3">The sequence shown here is derived from an EMBL/GenBank/DDBJ whole genome shotgun (WGS) entry which is preliminary data.</text>
</comment>
<dbReference type="EMBL" id="CAXDID020000261">
    <property type="protein sequence ID" value="CAL6066447.1"/>
    <property type="molecule type" value="Genomic_DNA"/>
</dbReference>
<dbReference type="Proteomes" id="UP001642409">
    <property type="component" value="Unassembled WGS sequence"/>
</dbReference>
<dbReference type="CDD" id="cd00051">
    <property type="entry name" value="EFh"/>
    <property type="match status" value="1"/>
</dbReference>
<dbReference type="AlphaFoldDB" id="A0AA86N9M5"/>
<feature type="domain" description="EF-hand" evidence="2">
    <location>
        <begin position="9"/>
        <end position="44"/>
    </location>
</feature>